<evidence type="ECO:0000313" key="3">
    <source>
        <dbReference type="Proteomes" id="UP000092691"/>
    </source>
</evidence>
<proteinExistence type="predicted"/>
<dbReference type="EMBL" id="CP016286">
    <property type="protein sequence ID" value="ANP88267.1"/>
    <property type="molecule type" value="Genomic_DNA"/>
</dbReference>
<dbReference type="Proteomes" id="UP000092691">
    <property type="component" value="Chromosome"/>
</dbReference>
<feature type="transmembrane region" description="Helical" evidence="1">
    <location>
        <begin position="86"/>
        <end position="104"/>
    </location>
</feature>
<accession>A0A1B1CET3</accession>
<dbReference type="AlphaFoldDB" id="A0A1B1CET3"/>
<dbReference type="RefSeq" id="WP_065282103.1">
    <property type="nucleotide sequence ID" value="NZ_CP016286.1"/>
</dbReference>
<feature type="transmembrane region" description="Helical" evidence="1">
    <location>
        <begin position="35"/>
        <end position="54"/>
    </location>
</feature>
<dbReference type="OrthoDB" id="8303516at2"/>
<sequence length="116" mass="11901">MKIAVGIIGIFLGLLVLMQSCAVTAGSGLLQDKATGGAGAIGMLVGLLFFIAGAFSFALPLVGAIMFALAAAFAFIASTSGSFSDVTIWGFIALVLAVMSFFTWRSSKRKKLDASV</sequence>
<keyword evidence="1" id="KW-0472">Membrane</keyword>
<name>A0A1B1CET3_RHILE</name>
<protein>
    <recommendedName>
        <fullName evidence="4">Lipoprotein</fullName>
    </recommendedName>
</protein>
<organism evidence="2 3">
    <name type="scientific">Rhizobium leguminosarum</name>
    <dbReference type="NCBI Taxonomy" id="384"/>
    <lineage>
        <taxon>Bacteria</taxon>
        <taxon>Pseudomonadati</taxon>
        <taxon>Pseudomonadota</taxon>
        <taxon>Alphaproteobacteria</taxon>
        <taxon>Hyphomicrobiales</taxon>
        <taxon>Rhizobiaceae</taxon>
        <taxon>Rhizobium/Agrobacterium group</taxon>
        <taxon>Rhizobium</taxon>
    </lineage>
</organism>
<evidence type="ECO:0008006" key="4">
    <source>
        <dbReference type="Google" id="ProtNLM"/>
    </source>
</evidence>
<reference evidence="2 3" key="1">
    <citation type="submission" date="2016-06" db="EMBL/GenBank/DDBJ databases">
        <title>Microsymbionts genomes from the relict species Vavilovia formosa.</title>
        <authorList>
            <person name="Chirak E."/>
            <person name="Kimeklis A."/>
            <person name="Andronov E."/>
        </authorList>
    </citation>
    <scope>NUCLEOTIDE SEQUENCE [LARGE SCALE GENOMIC DNA]</scope>
    <source>
        <strain evidence="2 3">Vaf10</strain>
    </source>
</reference>
<dbReference type="PROSITE" id="PS51257">
    <property type="entry name" value="PROKAR_LIPOPROTEIN"/>
    <property type="match status" value="1"/>
</dbReference>
<evidence type="ECO:0000313" key="2">
    <source>
        <dbReference type="EMBL" id="ANP88267.1"/>
    </source>
</evidence>
<evidence type="ECO:0000256" key="1">
    <source>
        <dbReference type="SAM" id="Phobius"/>
    </source>
</evidence>
<gene>
    <name evidence="2" type="ORF">BA011_22705</name>
</gene>
<keyword evidence="1" id="KW-1133">Transmembrane helix</keyword>
<feature type="transmembrane region" description="Helical" evidence="1">
    <location>
        <begin position="61"/>
        <end position="80"/>
    </location>
</feature>
<keyword evidence="1" id="KW-0812">Transmembrane</keyword>